<evidence type="ECO:0000256" key="1">
    <source>
        <dbReference type="SAM" id="Phobius"/>
    </source>
</evidence>
<reference evidence="3" key="1">
    <citation type="journal article" date="2019" name="Int. J. Syst. Evol. Microbiol.">
        <title>The Global Catalogue of Microorganisms (GCM) 10K type strain sequencing project: providing services to taxonomists for standard genome sequencing and annotation.</title>
        <authorList>
            <consortium name="The Broad Institute Genomics Platform"/>
            <consortium name="The Broad Institute Genome Sequencing Center for Infectious Disease"/>
            <person name="Wu L."/>
            <person name="Ma J."/>
        </authorList>
    </citation>
    <scope>NUCLEOTIDE SEQUENCE [LARGE SCALE GENOMIC DNA]</scope>
    <source>
        <strain evidence="3">JCM 17326</strain>
    </source>
</reference>
<keyword evidence="1" id="KW-0472">Membrane</keyword>
<organism evidence="2 3">
    <name type="scientific">Nonomuraea rosea</name>
    <dbReference type="NCBI Taxonomy" id="638574"/>
    <lineage>
        <taxon>Bacteria</taxon>
        <taxon>Bacillati</taxon>
        <taxon>Actinomycetota</taxon>
        <taxon>Actinomycetes</taxon>
        <taxon>Streptosporangiales</taxon>
        <taxon>Streptosporangiaceae</taxon>
        <taxon>Nonomuraea</taxon>
    </lineage>
</organism>
<accession>A0ABP7A7X4</accession>
<evidence type="ECO:0008006" key="4">
    <source>
        <dbReference type="Google" id="ProtNLM"/>
    </source>
</evidence>
<proteinExistence type="predicted"/>
<dbReference type="PANTHER" id="PTHR37305">
    <property type="entry name" value="INTEGRAL MEMBRANE PROTEIN-RELATED"/>
    <property type="match status" value="1"/>
</dbReference>
<dbReference type="Pfam" id="PF12679">
    <property type="entry name" value="ABC2_membrane_2"/>
    <property type="match status" value="1"/>
</dbReference>
<dbReference type="Proteomes" id="UP001500630">
    <property type="component" value="Unassembled WGS sequence"/>
</dbReference>
<name>A0ABP7A7X4_9ACTN</name>
<gene>
    <name evidence="2" type="ORF">GCM10022419_135230</name>
</gene>
<evidence type="ECO:0000313" key="2">
    <source>
        <dbReference type="EMBL" id="GAA3626771.1"/>
    </source>
</evidence>
<feature type="transmembrane region" description="Helical" evidence="1">
    <location>
        <begin position="34"/>
        <end position="54"/>
    </location>
</feature>
<evidence type="ECO:0000313" key="3">
    <source>
        <dbReference type="Proteomes" id="UP001500630"/>
    </source>
</evidence>
<keyword evidence="3" id="KW-1185">Reference proteome</keyword>
<keyword evidence="1" id="KW-1133">Transmembrane helix</keyword>
<feature type="transmembrane region" description="Helical" evidence="1">
    <location>
        <begin position="356"/>
        <end position="384"/>
    </location>
</feature>
<sequence length="523" mass="54911">MSTGTITPYRSGLRTGRDRFVHLLRAEWTKFRTVRGWVTAMVLAALVTVLLGLFSASNGRTSCGGASDVCPAVPVGPGGEAVDDRFYFVHQPLAGDGSITVRVSAMTGRIRLPDTSTTFAPIVSAVVPWAKAGIMIKESTRQGSAYAAVMVTGSHGVRMQHDFTHDVARQPGGVSKQSPRWLRLTRSGDTLTGYESANGKQWTKIGTARLASLPATVRVGLFVTSPGDLSVTQGDSGGAAASVRFTEATAAFDQVKLQGKALSGAWSRDDVGVALERDGSPHHPGAVVQSGDTFTVTGVGDIAPRTVGQTIESTLVGVLVGLLVAIVVTVLFITAEYRRGLIRTTLLASPRRGRVLMAKATVIAAVTFIAGLAAAGVTVTFGAQIMRSNSTHVLPVTLFTEMRVVVGIAALLAVFAVLALALGALFRHSATAVTATIVMIVLPYILASVSVLPVGVSQWLLRLTPAAGFAIQQSIPQYEQVIGHYTPQAGYYPLAPWAGFAVSCGYAALALALAAFQLRRRDA</sequence>
<protein>
    <recommendedName>
        <fullName evidence="4">ABC transporter permease</fullName>
    </recommendedName>
</protein>
<dbReference type="SUPFAM" id="SSF49899">
    <property type="entry name" value="Concanavalin A-like lectins/glucanases"/>
    <property type="match status" value="1"/>
</dbReference>
<dbReference type="InterPro" id="IPR013320">
    <property type="entry name" value="ConA-like_dom_sf"/>
</dbReference>
<dbReference type="RefSeq" id="WP_345581068.1">
    <property type="nucleotide sequence ID" value="NZ_BAABDQ010000088.1"/>
</dbReference>
<dbReference type="PANTHER" id="PTHR37305:SF1">
    <property type="entry name" value="MEMBRANE PROTEIN"/>
    <property type="match status" value="1"/>
</dbReference>
<feature type="transmembrane region" description="Helical" evidence="1">
    <location>
        <begin position="494"/>
        <end position="516"/>
    </location>
</feature>
<dbReference type="Gene3D" id="2.60.120.200">
    <property type="match status" value="1"/>
</dbReference>
<feature type="transmembrane region" description="Helical" evidence="1">
    <location>
        <begin position="433"/>
        <end position="456"/>
    </location>
</feature>
<feature type="transmembrane region" description="Helical" evidence="1">
    <location>
        <begin position="315"/>
        <end position="335"/>
    </location>
</feature>
<comment type="caution">
    <text evidence="2">The sequence shown here is derived from an EMBL/GenBank/DDBJ whole genome shotgun (WGS) entry which is preliminary data.</text>
</comment>
<keyword evidence="1" id="KW-0812">Transmembrane</keyword>
<dbReference type="EMBL" id="BAABDQ010000088">
    <property type="protein sequence ID" value="GAA3626771.1"/>
    <property type="molecule type" value="Genomic_DNA"/>
</dbReference>
<feature type="transmembrane region" description="Helical" evidence="1">
    <location>
        <begin position="404"/>
        <end position="426"/>
    </location>
</feature>